<feature type="transmembrane region" description="Helical" evidence="1">
    <location>
        <begin position="12"/>
        <end position="30"/>
    </location>
</feature>
<evidence type="ECO:0000313" key="2">
    <source>
        <dbReference type="EMBL" id="RGR74303.1"/>
    </source>
</evidence>
<comment type="caution">
    <text evidence="2">The sequence shown here is derived from an EMBL/GenBank/DDBJ whole genome shotgun (WGS) entry which is preliminary data.</text>
</comment>
<name>A0A412G1K2_9BACE</name>
<dbReference type="AlphaFoldDB" id="A0A412G1K2"/>
<keyword evidence="1" id="KW-0812">Transmembrane</keyword>
<gene>
    <name evidence="2" type="ORF">DWY26_00430</name>
</gene>
<sequence>MYHKRKTRAYIAWVLFMTFIPFFVVKTFHYHGSEDEKSCSHAGHSHKSSDDCAICQYSLSLFTEPQPVEFHCTLTLVPYEPVVYQDKVVYKRTYSHQLRAPPVA</sequence>
<keyword evidence="1" id="KW-0472">Membrane</keyword>
<keyword evidence="1" id="KW-1133">Transmembrane helix</keyword>
<dbReference type="RefSeq" id="WP_005678031.1">
    <property type="nucleotide sequence ID" value="NZ_CP022412.2"/>
</dbReference>
<evidence type="ECO:0000256" key="1">
    <source>
        <dbReference type="SAM" id="Phobius"/>
    </source>
</evidence>
<dbReference type="KEGG" id="bcac:CGC64_15435"/>
<accession>A0A412G1K2</accession>
<reference evidence="2 3" key="1">
    <citation type="submission" date="2018-08" db="EMBL/GenBank/DDBJ databases">
        <title>A genome reference for cultivated species of the human gut microbiota.</title>
        <authorList>
            <person name="Zou Y."/>
            <person name="Xue W."/>
            <person name="Luo G."/>
        </authorList>
    </citation>
    <scope>NUCLEOTIDE SEQUENCE [LARGE SCALE GENOMIC DNA]</scope>
    <source>
        <strain evidence="2 3">AF24-29LB</strain>
    </source>
</reference>
<evidence type="ECO:0008006" key="4">
    <source>
        <dbReference type="Google" id="ProtNLM"/>
    </source>
</evidence>
<evidence type="ECO:0000313" key="3">
    <source>
        <dbReference type="Proteomes" id="UP000284205"/>
    </source>
</evidence>
<protein>
    <recommendedName>
        <fullName evidence="4">DUF2946 domain-containing protein</fullName>
    </recommendedName>
</protein>
<organism evidence="2 3">
    <name type="scientific">Bacteroides caccae</name>
    <dbReference type="NCBI Taxonomy" id="47678"/>
    <lineage>
        <taxon>Bacteria</taxon>
        <taxon>Pseudomonadati</taxon>
        <taxon>Bacteroidota</taxon>
        <taxon>Bacteroidia</taxon>
        <taxon>Bacteroidales</taxon>
        <taxon>Bacteroidaceae</taxon>
        <taxon>Bacteroides</taxon>
    </lineage>
</organism>
<dbReference type="Proteomes" id="UP000284205">
    <property type="component" value="Unassembled WGS sequence"/>
</dbReference>
<proteinExistence type="predicted"/>
<dbReference type="EMBL" id="QRUO01000001">
    <property type="protein sequence ID" value="RGR74303.1"/>
    <property type="molecule type" value="Genomic_DNA"/>
</dbReference>